<dbReference type="GO" id="GO:0008408">
    <property type="term" value="F:3'-5' exonuclease activity"/>
    <property type="evidence" value="ECO:0007669"/>
    <property type="project" value="InterPro"/>
</dbReference>
<dbReference type="InterPro" id="IPR052144">
    <property type="entry name" value="piRNA_biogenesis_EXD1"/>
</dbReference>
<keyword evidence="4" id="KW-0540">Nuclease</keyword>
<dbReference type="VEuPathDB" id="AmoebaDB:DDB_G0282387"/>
<dbReference type="RefSeq" id="XP_640019.1">
    <property type="nucleotide sequence ID" value="XM_634927.1"/>
</dbReference>
<dbReference type="InterPro" id="IPR036397">
    <property type="entry name" value="RNaseH_sf"/>
</dbReference>
<dbReference type="dictyBase" id="DDB_G0282387"/>
<feature type="domain" description="3'-5' exonuclease" evidence="3">
    <location>
        <begin position="162"/>
        <end position="358"/>
    </location>
</feature>
<dbReference type="KEGG" id="ddi:DDB_G0282387"/>
<keyword evidence="4" id="KW-0378">Hydrolase</keyword>
<dbReference type="InParanoid" id="Q54SM0"/>
<dbReference type="PANTHER" id="PTHR46628:SF1">
    <property type="entry name" value="PIRNA BIOGENESIS PROTEIN EXD1"/>
    <property type="match status" value="1"/>
</dbReference>
<evidence type="ECO:0000313" key="4">
    <source>
        <dbReference type="EMBL" id="EAL66053.1"/>
    </source>
</evidence>
<dbReference type="OMA" id="VHDCRRD"/>
<dbReference type="STRING" id="44689.Q54SM0"/>
<dbReference type="Pfam" id="PF01612">
    <property type="entry name" value="DNA_pol_A_exo1"/>
    <property type="match status" value="1"/>
</dbReference>
<dbReference type="InterPro" id="IPR002562">
    <property type="entry name" value="3'-5'_exonuclease_dom"/>
</dbReference>
<dbReference type="eggNOG" id="KOG2405">
    <property type="taxonomic scope" value="Eukaryota"/>
</dbReference>
<dbReference type="InterPro" id="IPR012337">
    <property type="entry name" value="RNaseH-like_sf"/>
</dbReference>
<evidence type="ECO:0000256" key="2">
    <source>
        <dbReference type="SAM" id="MobiDB-lite"/>
    </source>
</evidence>
<dbReference type="CDD" id="cd06148">
    <property type="entry name" value="Egl_like_exo"/>
    <property type="match status" value="1"/>
</dbReference>
<dbReference type="SUPFAM" id="SSF53098">
    <property type="entry name" value="Ribonuclease H-like"/>
    <property type="match status" value="1"/>
</dbReference>
<protein>
    <submittedName>
        <fullName evidence="4">3'-5' exonuclease domain-containing protein</fullName>
    </submittedName>
</protein>
<organism evidence="4 5">
    <name type="scientific">Dictyostelium discoideum</name>
    <name type="common">Social amoeba</name>
    <dbReference type="NCBI Taxonomy" id="44689"/>
    <lineage>
        <taxon>Eukaryota</taxon>
        <taxon>Amoebozoa</taxon>
        <taxon>Evosea</taxon>
        <taxon>Eumycetozoa</taxon>
        <taxon>Dictyostelia</taxon>
        <taxon>Dictyosteliales</taxon>
        <taxon>Dictyosteliaceae</taxon>
        <taxon>Dictyostelium</taxon>
    </lineage>
</organism>
<keyword evidence="5" id="KW-1185">Reference proteome</keyword>
<evidence type="ECO:0000259" key="3">
    <source>
        <dbReference type="SMART" id="SM00474"/>
    </source>
</evidence>
<dbReference type="GeneID" id="8623543"/>
<evidence type="ECO:0000256" key="1">
    <source>
        <dbReference type="SAM" id="Coils"/>
    </source>
</evidence>
<dbReference type="SMART" id="SM00474">
    <property type="entry name" value="35EXOc"/>
    <property type="match status" value="1"/>
</dbReference>
<comment type="caution">
    <text evidence="4">The sequence shown here is derived from an EMBL/GenBank/DDBJ whole genome shotgun (WGS) entry which is preliminary data.</text>
</comment>
<dbReference type="Gene3D" id="3.30.420.10">
    <property type="entry name" value="Ribonuclease H-like superfamily/Ribonuclease H"/>
    <property type="match status" value="1"/>
</dbReference>
<dbReference type="GO" id="GO:0003676">
    <property type="term" value="F:nucleic acid binding"/>
    <property type="evidence" value="ECO:0007669"/>
    <property type="project" value="InterPro"/>
</dbReference>
<dbReference type="EMBL" id="AAFI02000047">
    <property type="protein sequence ID" value="EAL66053.1"/>
    <property type="molecule type" value="Genomic_DNA"/>
</dbReference>
<keyword evidence="4" id="KW-0269">Exonuclease</keyword>
<dbReference type="PaxDb" id="44689-DDB0238342"/>
<accession>Q54SM0</accession>
<feature type="region of interest" description="Disordered" evidence="2">
    <location>
        <begin position="51"/>
        <end position="71"/>
    </location>
</feature>
<reference evidence="4 5" key="1">
    <citation type="journal article" date="2005" name="Nature">
        <title>The genome of the social amoeba Dictyostelium discoideum.</title>
        <authorList>
            <consortium name="The Dictyostelium discoideum Sequencing Consortium"/>
            <person name="Eichinger L."/>
            <person name="Pachebat J.A."/>
            <person name="Glockner G."/>
            <person name="Rajandream M.A."/>
            <person name="Sucgang R."/>
            <person name="Berriman M."/>
            <person name="Song J."/>
            <person name="Olsen R."/>
            <person name="Szafranski K."/>
            <person name="Xu Q."/>
            <person name="Tunggal B."/>
            <person name="Kummerfeld S."/>
            <person name="Madera M."/>
            <person name="Konfortov B.A."/>
            <person name="Rivero F."/>
            <person name="Bankier A.T."/>
            <person name="Lehmann R."/>
            <person name="Hamlin N."/>
            <person name="Davies R."/>
            <person name="Gaudet P."/>
            <person name="Fey P."/>
            <person name="Pilcher K."/>
            <person name="Chen G."/>
            <person name="Saunders D."/>
            <person name="Sodergren E."/>
            <person name="Davis P."/>
            <person name="Kerhornou A."/>
            <person name="Nie X."/>
            <person name="Hall N."/>
            <person name="Anjard C."/>
            <person name="Hemphill L."/>
            <person name="Bason N."/>
            <person name="Farbrother P."/>
            <person name="Desany B."/>
            <person name="Just E."/>
            <person name="Morio T."/>
            <person name="Rost R."/>
            <person name="Churcher C."/>
            <person name="Cooper J."/>
            <person name="Haydock S."/>
            <person name="van Driessche N."/>
            <person name="Cronin A."/>
            <person name="Goodhead I."/>
            <person name="Muzny D."/>
            <person name="Mourier T."/>
            <person name="Pain A."/>
            <person name="Lu M."/>
            <person name="Harper D."/>
            <person name="Lindsay R."/>
            <person name="Hauser H."/>
            <person name="James K."/>
            <person name="Quiles M."/>
            <person name="Madan Babu M."/>
            <person name="Saito T."/>
            <person name="Buchrieser C."/>
            <person name="Wardroper A."/>
            <person name="Felder M."/>
            <person name="Thangavelu M."/>
            <person name="Johnson D."/>
            <person name="Knights A."/>
            <person name="Loulseged H."/>
            <person name="Mungall K."/>
            <person name="Oliver K."/>
            <person name="Price C."/>
            <person name="Quail M.A."/>
            <person name="Urushihara H."/>
            <person name="Hernandez J."/>
            <person name="Rabbinowitsch E."/>
            <person name="Steffen D."/>
            <person name="Sanders M."/>
            <person name="Ma J."/>
            <person name="Kohara Y."/>
            <person name="Sharp S."/>
            <person name="Simmonds M."/>
            <person name="Spiegler S."/>
            <person name="Tivey A."/>
            <person name="Sugano S."/>
            <person name="White B."/>
            <person name="Walker D."/>
            <person name="Woodward J."/>
            <person name="Winckler T."/>
            <person name="Tanaka Y."/>
            <person name="Shaulsky G."/>
            <person name="Schleicher M."/>
            <person name="Weinstock G."/>
            <person name="Rosenthal A."/>
            <person name="Cox E.C."/>
            <person name="Chisholm R.L."/>
            <person name="Gibbs R."/>
            <person name="Loomis W.F."/>
            <person name="Platzer M."/>
            <person name="Kay R.R."/>
            <person name="Williams J."/>
            <person name="Dear P.H."/>
            <person name="Noegel A.A."/>
            <person name="Barrell B."/>
            <person name="Kuspa A."/>
        </authorList>
    </citation>
    <scope>NUCLEOTIDE SEQUENCE [LARGE SCALE GENOMIC DNA]</scope>
    <source>
        <strain evidence="4 5">AX4</strain>
    </source>
</reference>
<proteinExistence type="predicted"/>
<evidence type="ECO:0000313" key="5">
    <source>
        <dbReference type="Proteomes" id="UP000002195"/>
    </source>
</evidence>
<dbReference type="SMR" id="Q54SM0"/>
<dbReference type="PANTHER" id="PTHR46628">
    <property type="entry name" value="PIRNA BIOGENESIS PROTEIN EXD1"/>
    <property type="match status" value="1"/>
</dbReference>
<dbReference type="Proteomes" id="UP000002195">
    <property type="component" value="Unassembled WGS sequence"/>
</dbReference>
<sequence length="390" mass="46440">MIKNCINKQTTKNYFNILISELNNNYKNVQLLTFSNLFINNNNNKYQYNNYSRKPPKFDQEEEEEKSNRSIKRDRQYNKLLTLPGRNLKQQLKILKDNPIEVLKKVKEVPMSEFLEVKAFDIKEKIENIENLNEKEIKQKEREIKKIKNQIVFEMSREETSFDNIYMVDCLSKMNYAIHEIKKEKLIGLDIEAIEMGKKGDISLVQISTPNGRIYLFDIIKMGANVTPFKYGLKEVLESVKILKVVHDCRRDSEILFHRYQVALAHVYDVQIAHALVQKKIQGNIPIRRYGFNELIDLYTSRKYSEICIDIKFKVKQQFENQPEVWAKRPLPKDFIDYASLDAACLLPIYYHIKPKLQSNFDRRFLKTHFNEQLTYFKDSIRQLYPRNLI</sequence>
<dbReference type="GO" id="GO:1990923">
    <property type="term" value="C:PET complex"/>
    <property type="evidence" value="ECO:0000318"/>
    <property type="project" value="GO_Central"/>
</dbReference>
<keyword evidence="1" id="KW-0175">Coiled coil</keyword>
<feature type="coiled-coil region" evidence="1">
    <location>
        <begin position="122"/>
        <end position="157"/>
    </location>
</feature>
<gene>
    <name evidence="4" type="ORF">DDB_G0282387</name>
</gene>
<dbReference type="GO" id="GO:0034587">
    <property type="term" value="P:piRNA processing"/>
    <property type="evidence" value="ECO:0000318"/>
    <property type="project" value="GO_Central"/>
</dbReference>
<name>Q54SM0_DICDI</name>
<dbReference type="AlphaFoldDB" id="Q54SM0"/>
<dbReference type="PhylomeDB" id="Q54SM0"/>
<dbReference type="HOGENOM" id="CLU_708683_0_0_1"/>